<dbReference type="RefSeq" id="WP_193931657.1">
    <property type="nucleotide sequence ID" value="NZ_CAWPMZ010000036.1"/>
</dbReference>
<protein>
    <submittedName>
        <fullName evidence="2">Amidase</fullName>
    </submittedName>
</protein>
<proteinExistence type="predicted"/>
<keyword evidence="3" id="KW-1185">Reference proteome</keyword>
<dbReference type="Gene3D" id="3.90.1300.10">
    <property type="entry name" value="Amidase signature (AS) domain"/>
    <property type="match status" value="1"/>
</dbReference>
<dbReference type="InterPro" id="IPR052739">
    <property type="entry name" value="FAAH2"/>
</dbReference>
<organism evidence="2 3">
    <name type="scientific">Gloeocapsopsis crepidinum LEGE 06123</name>
    <dbReference type="NCBI Taxonomy" id="588587"/>
    <lineage>
        <taxon>Bacteria</taxon>
        <taxon>Bacillati</taxon>
        <taxon>Cyanobacteriota</taxon>
        <taxon>Cyanophyceae</taxon>
        <taxon>Oscillatoriophycideae</taxon>
        <taxon>Chroococcales</taxon>
        <taxon>Chroococcaceae</taxon>
        <taxon>Gloeocapsopsis</taxon>
    </lineage>
</organism>
<dbReference type="InterPro" id="IPR023631">
    <property type="entry name" value="Amidase_dom"/>
</dbReference>
<dbReference type="EMBL" id="JADEWN010000017">
    <property type="protein sequence ID" value="MBE9190475.1"/>
    <property type="molecule type" value="Genomic_DNA"/>
</dbReference>
<evidence type="ECO:0000259" key="1">
    <source>
        <dbReference type="Pfam" id="PF01425"/>
    </source>
</evidence>
<dbReference type="SUPFAM" id="SSF75304">
    <property type="entry name" value="Amidase signature (AS) enzymes"/>
    <property type="match status" value="1"/>
</dbReference>
<evidence type="ECO:0000313" key="3">
    <source>
        <dbReference type="Proteomes" id="UP000651156"/>
    </source>
</evidence>
<dbReference type="Proteomes" id="UP000651156">
    <property type="component" value="Unassembled WGS sequence"/>
</dbReference>
<dbReference type="PANTHER" id="PTHR43372">
    <property type="entry name" value="FATTY-ACID AMIDE HYDROLASE"/>
    <property type="match status" value="1"/>
</dbReference>
<gene>
    <name evidence="2" type="ORF">IQ230_08905</name>
</gene>
<dbReference type="Pfam" id="PF01425">
    <property type="entry name" value="Amidase"/>
    <property type="match status" value="1"/>
</dbReference>
<accession>A0ABR9UQY9</accession>
<comment type="caution">
    <text evidence="2">The sequence shown here is derived from an EMBL/GenBank/DDBJ whole genome shotgun (WGS) entry which is preliminary data.</text>
</comment>
<sequence>MNDIVFLPAYQLAKMIRDRQVSSLEVLEAYLQQITQYNPTINAIITLDIENARQRAKTADEALAKGEIWGKLHGVPVTVKDCYETAGMRTTCGYKGLSDYIPQHNATVVSRICNAGAIILGKTNLALLASDMQTNSDFGRTNNPWNLAYTVGGSSGGSAAAVAAGLSPLDLCSGMGGSGRIPAHFCGVFGMKPTENRVSMAGAWATPLEGDRGLQYMYTAGAMTRSIADLKLWLSLVEGADGRFWQVPPVHSEAVDARSLKEYRIAWSDGFGDVPVSTEVRTAIEQLVNTIAGHGCIVEKANPSPFDFTGAIETCSELIGAWMSTRLIPQLPLLRDNVRRLISGGSVVKSSLRGTRFNLKQYASAMARRSSFTTQMEQFLCNYDAWICPTVAFPAFGHQPVGQPINIDGQQVNYLLGGVAYTAVFTLTGHPVVVIPIGQTVTLPIGIQMVTRRWHDMQLLHIAEKMTQVTETYQRPPGY</sequence>
<dbReference type="PANTHER" id="PTHR43372:SF4">
    <property type="entry name" value="FATTY-ACID AMIDE HYDROLASE 2"/>
    <property type="match status" value="1"/>
</dbReference>
<feature type="domain" description="Amidase" evidence="1">
    <location>
        <begin position="25"/>
        <end position="460"/>
    </location>
</feature>
<dbReference type="InterPro" id="IPR036928">
    <property type="entry name" value="AS_sf"/>
</dbReference>
<reference evidence="2 3" key="1">
    <citation type="submission" date="2020-10" db="EMBL/GenBank/DDBJ databases">
        <authorList>
            <person name="Castelo-Branco R."/>
            <person name="Eusebio N."/>
            <person name="Adriana R."/>
            <person name="Vieira A."/>
            <person name="Brugerolle De Fraissinette N."/>
            <person name="Rezende De Castro R."/>
            <person name="Schneider M.P."/>
            <person name="Vasconcelos V."/>
            <person name="Leao P.N."/>
        </authorList>
    </citation>
    <scope>NUCLEOTIDE SEQUENCE [LARGE SCALE GENOMIC DNA]</scope>
    <source>
        <strain evidence="2 3">LEGE 06123</strain>
    </source>
</reference>
<name>A0ABR9UQY9_9CHRO</name>
<evidence type="ECO:0000313" key="2">
    <source>
        <dbReference type="EMBL" id="MBE9190475.1"/>
    </source>
</evidence>